<dbReference type="RefSeq" id="WP_024030843.1">
    <property type="nucleotide sequence ID" value="NZ_ALAN01000155.1"/>
</dbReference>
<accession>A0AB94IGN2</accession>
<dbReference type="Proteomes" id="UP000018877">
    <property type="component" value="Unassembled WGS sequence"/>
</dbReference>
<comment type="caution">
    <text evidence="1">The sequence shown here is derived from an EMBL/GenBank/DDBJ whole genome shotgun (WGS) entry which is preliminary data.</text>
</comment>
<reference evidence="1 2" key="1">
    <citation type="journal article" date="2014" name="Environ. Microbiol.">
        <title>The nitrate-ammonifying and nosZ-carrying bacterium Bacillus vireti is a potent source and sink for nitric and nitrous oxide under high nitrate conditions.</title>
        <authorList>
            <person name="Mania D."/>
            <person name="Heylen K."/>
            <person name="van Spanning R.J."/>
            <person name="Frostegard A."/>
        </authorList>
    </citation>
    <scope>NUCLEOTIDE SEQUENCE [LARGE SCALE GENOMIC DNA]</scope>
    <source>
        <strain evidence="1 2">LMG 21834</strain>
    </source>
</reference>
<dbReference type="EMBL" id="ALAN01000155">
    <property type="protein sequence ID" value="ETI66270.1"/>
    <property type="molecule type" value="Genomic_DNA"/>
</dbReference>
<evidence type="ECO:0000313" key="2">
    <source>
        <dbReference type="Proteomes" id="UP000018877"/>
    </source>
</evidence>
<sequence>MNDLQMKKIINTVMSVNGYTSLTPEAVKNLSWLLKNAKERTEFKQTNYPLWEELSLLKKQSKGLMHEEIEHRFNAIFEKYEP</sequence>
<organism evidence="1 2">
    <name type="scientific">Neobacillus vireti LMG 21834</name>
    <dbReference type="NCBI Taxonomy" id="1131730"/>
    <lineage>
        <taxon>Bacteria</taxon>
        <taxon>Bacillati</taxon>
        <taxon>Bacillota</taxon>
        <taxon>Bacilli</taxon>
        <taxon>Bacillales</taxon>
        <taxon>Bacillaceae</taxon>
        <taxon>Neobacillus</taxon>
    </lineage>
</organism>
<dbReference type="AlphaFoldDB" id="A0AB94IGN2"/>
<name>A0AB94IGN2_9BACI</name>
<evidence type="ECO:0000313" key="1">
    <source>
        <dbReference type="EMBL" id="ETI66270.1"/>
    </source>
</evidence>
<keyword evidence="2" id="KW-1185">Reference proteome</keyword>
<gene>
    <name evidence="1" type="ORF">BAVI_23418</name>
</gene>
<protein>
    <submittedName>
        <fullName evidence="1">Uncharacterized protein</fullName>
    </submittedName>
</protein>
<proteinExistence type="predicted"/>